<sequence length="169" mass="18497">MGIIKKIVNDPWLSTIFIGLCVMLLLGGALFYIKSRNTEEPARELPAAGATENPPAMGGARVIDEEKFEGPVISYTDSGFVPSSIALTKEDAGSTECLIKFKNNSSGELLIRLGPPQETDNKGFPYDPVPSGGAVIIDPRYSHILKEEFYNRKNPAHRLAVELKDLCFQ</sequence>
<evidence type="ECO:0000313" key="3">
    <source>
        <dbReference type="Proteomes" id="UP000178574"/>
    </source>
</evidence>
<comment type="caution">
    <text evidence="2">The sequence shown here is derived from an EMBL/GenBank/DDBJ whole genome shotgun (WGS) entry which is preliminary data.</text>
</comment>
<keyword evidence="1" id="KW-0472">Membrane</keyword>
<keyword evidence="1" id="KW-0812">Transmembrane</keyword>
<evidence type="ECO:0000256" key="1">
    <source>
        <dbReference type="SAM" id="Phobius"/>
    </source>
</evidence>
<feature type="transmembrane region" description="Helical" evidence="1">
    <location>
        <begin position="12"/>
        <end position="33"/>
    </location>
</feature>
<accession>A0A1G2KCR4</accession>
<name>A0A1G2KCR4_9BACT</name>
<keyword evidence="1" id="KW-1133">Transmembrane helix</keyword>
<dbReference type="AlphaFoldDB" id="A0A1G2KCR4"/>
<evidence type="ECO:0000313" key="2">
    <source>
        <dbReference type="EMBL" id="OGZ96188.1"/>
    </source>
</evidence>
<dbReference type="EMBL" id="MHQD01000018">
    <property type="protein sequence ID" value="OGZ96188.1"/>
    <property type="molecule type" value="Genomic_DNA"/>
</dbReference>
<protein>
    <submittedName>
        <fullName evidence="2">Uncharacterized protein</fullName>
    </submittedName>
</protein>
<reference evidence="2 3" key="1">
    <citation type="journal article" date="2016" name="Nat. Commun.">
        <title>Thousands of microbial genomes shed light on interconnected biogeochemical processes in an aquifer system.</title>
        <authorList>
            <person name="Anantharaman K."/>
            <person name="Brown C.T."/>
            <person name="Hug L.A."/>
            <person name="Sharon I."/>
            <person name="Castelle C.J."/>
            <person name="Probst A.J."/>
            <person name="Thomas B.C."/>
            <person name="Singh A."/>
            <person name="Wilkins M.J."/>
            <person name="Karaoz U."/>
            <person name="Brodie E.L."/>
            <person name="Williams K.H."/>
            <person name="Hubbard S.S."/>
            <person name="Banfield J.F."/>
        </authorList>
    </citation>
    <scope>NUCLEOTIDE SEQUENCE [LARGE SCALE GENOMIC DNA]</scope>
</reference>
<gene>
    <name evidence="2" type="ORF">A2847_02390</name>
</gene>
<dbReference type="Proteomes" id="UP000178574">
    <property type="component" value="Unassembled WGS sequence"/>
</dbReference>
<proteinExistence type="predicted"/>
<organism evidence="2 3">
    <name type="scientific">Candidatus Sungbacteria bacterium RIFCSPHIGHO2_01_FULL_50_25</name>
    <dbReference type="NCBI Taxonomy" id="1802265"/>
    <lineage>
        <taxon>Bacteria</taxon>
        <taxon>Candidatus Sungiibacteriota</taxon>
    </lineage>
</organism>